<keyword evidence="7" id="KW-0804">Transcription</keyword>
<dbReference type="PANTHER" id="PTHR31832">
    <property type="entry name" value="B-BOX ZINC FINGER PROTEIN 22"/>
    <property type="match status" value="1"/>
</dbReference>
<keyword evidence="8" id="KW-0539">Nucleus</keyword>
<keyword evidence="3" id="KW-0677">Repeat</keyword>
<feature type="compositionally biased region" description="Low complexity" evidence="10">
    <location>
        <begin position="136"/>
        <end position="151"/>
    </location>
</feature>
<gene>
    <name evidence="12" type="ORF">QN277_014671</name>
</gene>
<evidence type="ECO:0000259" key="11">
    <source>
        <dbReference type="PROSITE" id="PS50119"/>
    </source>
</evidence>
<organism evidence="12 13">
    <name type="scientific">Acacia crassicarpa</name>
    <name type="common">northern wattle</name>
    <dbReference type="NCBI Taxonomy" id="499986"/>
    <lineage>
        <taxon>Eukaryota</taxon>
        <taxon>Viridiplantae</taxon>
        <taxon>Streptophyta</taxon>
        <taxon>Embryophyta</taxon>
        <taxon>Tracheophyta</taxon>
        <taxon>Spermatophyta</taxon>
        <taxon>Magnoliopsida</taxon>
        <taxon>eudicotyledons</taxon>
        <taxon>Gunneridae</taxon>
        <taxon>Pentapetalae</taxon>
        <taxon>rosids</taxon>
        <taxon>fabids</taxon>
        <taxon>Fabales</taxon>
        <taxon>Fabaceae</taxon>
        <taxon>Caesalpinioideae</taxon>
        <taxon>mimosoid clade</taxon>
        <taxon>Acacieae</taxon>
        <taxon>Acacia</taxon>
    </lineage>
</organism>
<dbReference type="AlphaFoldDB" id="A0AAE1MV31"/>
<evidence type="ECO:0000256" key="10">
    <source>
        <dbReference type="SAM" id="MobiDB-lite"/>
    </source>
</evidence>
<evidence type="ECO:0000256" key="4">
    <source>
        <dbReference type="ARBA" id="ARBA00022771"/>
    </source>
</evidence>
<accession>A0AAE1MV31</accession>
<name>A0AAE1MV31_9FABA</name>
<dbReference type="Pfam" id="PF00643">
    <property type="entry name" value="zf-B_box"/>
    <property type="match status" value="2"/>
</dbReference>
<evidence type="ECO:0000256" key="3">
    <source>
        <dbReference type="ARBA" id="ARBA00022737"/>
    </source>
</evidence>
<feature type="region of interest" description="Disordered" evidence="10">
    <location>
        <begin position="114"/>
        <end position="157"/>
    </location>
</feature>
<dbReference type="PANTHER" id="PTHR31832:SF52">
    <property type="entry name" value="B-BOX ZINC FINGER PROTEIN 21"/>
    <property type="match status" value="1"/>
</dbReference>
<dbReference type="GO" id="GO:0006355">
    <property type="term" value="P:regulation of DNA-templated transcription"/>
    <property type="evidence" value="ECO:0007669"/>
    <property type="project" value="TreeGrafter"/>
</dbReference>
<evidence type="ECO:0000313" key="13">
    <source>
        <dbReference type="Proteomes" id="UP001293593"/>
    </source>
</evidence>
<feature type="domain" description="B box-type" evidence="11">
    <location>
        <begin position="1"/>
        <end position="47"/>
    </location>
</feature>
<dbReference type="InterPro" id="IPR049808">
    <property type="entry name" value="CONSTANS-like_Bbox1"/>
</dbReference>
<dbReference type="PROSITE" id="PS50119">
    <property type="entry name" value="ZF_BBOX"/>
    <property type="match status" value="2"/>
</dbReference>
<dbReference type="InterPro" id="IPR000315">
    <property type="entry name" value="Znf_B-box"/>
</dbReference>
<keyword evidence="5" id="KW-0862">Zinc</keyword>
<keyword evidence="4 9" id="KW-0863">Zinc-finger</keyword>
<feature type="compositionally biased region" description="Polar residues" evidence="10">
    <location>
        <begin position="114"/>
        <end position="135"/>
    </location>
</feature>
<dbReference type="GO" id="GO:0009640">
    <property type="term" value="P:photomorphogenesis"/>
    <property type="evidence" value="ECO:0007669"/>
    <property type="project" value="TreeGrafter"/>
</dbReference>
<evidence type="ECO:0000256" key="6">
    <source>
        <dbReference type="ARBA" id="ARBA00023015"/>
    </source>
</evidence>
<dbReference type="FunFam" id="3.30.160.60:FF:000856">
    <property type="entry name" value="B-box zinc finger protein 21"/>
    <property type="match status" value="1"/>
</dbReference>
<evidence type="ECO:0000256" key="1">
    <source>
        <dbReference type="ARBA" id="ARBA00004123"/>
    </source>
</evidence>
<reference evidence="12" key="1">
    <citation type="submission" date="2023-10" db="EMBL/GenBank/DDBJ databases">
        <title>Chromosome-level genome of the transformable northern wattle, Acacia crassicarpa.</title>
        <authorList>
            <person name="Massaro I."/>
            <person name="Sinha N.R."/>
            <person name="Poethig S."/>
            <person name="Leichty A.R."/>
        </authorList>
    </citation>
    <scope>NUCLEOTIDE SEQUENCE</scope>
    <source>
        <strain evidence="12">Acra3RX</strain>
        <tissue evidence="12">Leaf</tissue>
    </source>
</reference>
<evidence type="ECO:0000256" key="9">
    <source>
        <dbReference type="PROSITE-ProRule" id="PRU00024"/>
    </source>
</evidence>
<keyword evidence="2" id="KW-0479">Metal-binding</keyword>
<keyword evidence="6" id="KW-0805">Transcription regulation</keyword>
<dbReference type="Proteomes" id="UP001293593">
    <property type="component" value="Unassembled WGS sequence"/>
</dbReference>
<proteinExistence type="predicted"/>
<keyword evidence="13" id="KW-1185">Reference proteome</keyword>
<dbReference type="GO" id="GO:0000976">
    <property type="term" value="F:transcription cis-regulatory region binding"/>
    <property type="evidence" value="ECO:0007669"/>
    <property type="project" value="UniProtKB-ARBA"/>
</dbReference>
<evidence type="ECO:0000256" key="2">
    <source>
        <dbReference type="ARBA" id="ARBA00022723"/>
    </source>
</evidence>
<evidence type="ECO:0000256" key="5">
    <source>
        <dbReference type="ARBA" id="ARBA00022833"/>
    </source>
</evidence>
<comment type="subcellular location">
    <subcellularLocation>
        <location evidence="1">Nucleus</location>
    </subcellularLocation>
</comment>
<dbReference type="SMART" id="SM00336">
    <property type="entry name" value="BBOX"/>
    <property type="match status" value="2"/>
</dbReference>
<protein>
    <recommendedName>
        <fullName evidence="11">B box-type domain-containing protein</fullName>
    </recommendedName>
</protein>
<dbReference type="InterPro" id="IPR051979">
    <property type="entry name" value="B-box_zinc_finger"/>
</dbReference>
<dbReference type="EMBL" id="JAWXYG010000003">
    <property type="protein sequence ID" value="KAK4276533.1"/>
    <property type="molecule type" value="Genomic_DNA"/>
</dbReference>
<dbReference type="CDD" id="cd19821">
    <property type="entry name" value="Bbox1_BBX-like"/>
    <property type="match status" value="2"/>
</dbReference>
<dbReference type="Gene3D" id="3.30.160.60">
    <property type="entry name" value="Classic Zinc Finger"/>
    <property type="match status" value="1"/>
</dbReference>
<evidence type="ECO:0000256" key="7">
    <source>
        <dbReference type="ARBA" id="ARBA00023163"/>
    </source>
</evidence>
<sequence length="300" mass="32973">MKILCDVCNNQDASLFCTADEAALCDACDHRIHHANKLASKHQRFSLHRPSPNQFPLCDICLERRAFVFCQQDRAILCKDCDTPIHAANEHTRKHNRFLLTGIKFSDAATPYSPSTSTPVLTNGSDSVSNSKLQNSAKNSVSASSAISHPPSMDKTSASTVSTHAAINKAVGNLSTNEGTVSTSSISEYLIETLPGWQVDDFLDSSAIPFGFSNKSHDMLAVFDADIEGNMGSFSTESMGIWVPQAPTPLFTQQVDRQIKFQETKETTNTEASRSRLRDDNFIVPQMNSPIGSKRSRLLW</sequence>
<evidence type="ECO:0000256" key="8">
    <source>
        <dbReference type="ARBA" id="ARBA00023242"/>
    </source>
</evidence>
<dbReference type="GO" id="GO:0005634">
    <property type="term" value="C:nucleus"/>
    <property type="evidence" value="ECO:0007669"/>
    <property type="project" value="UniProtKB-SubCell"/>
</dbReference>
<dbReference type="GO" id="GO:0008270">
    <property type="term" value="F:zinc ion binding"/>
    <property type="evidence" value="ECO:0007669"/>
    <property type="project" value="UniProtKB-KW"/>
</dbReference>
<evidence type="ECO:0000313" key="12">
    <source>
        <dbReference type="EMBL" id="KAK4276533.1"/>
    </source>
</evidence>
<feature type="domain" description="B box-type" evidence="11">
    <location>
        <begin position="53"/>
        <end position="100"/>
    </location>
</feature>
<comment type="caution">
    <text evidence="12">The sequence shown here is derived from an EMBL/GenBank/DDBJ whole genome shotgun (WGS) entry which is preliminary data.</text>
</comment>